<evidence type="ECO:0000259" key="1">
    <source>
        <dbReference type="Pfam" id="PF12728"/>
    </source>
</evidence>
<feature type="domain" description="Helix-turn-helix" evidence="1">
    <location>
        <begin position="74"/>
        <end position="123"/>
    </location>
</feature>
<evidence type="ECO:0000313" key="3">
    <source>
        <dbReference type="Proteomes" id="UP000244903"/>
    </source>
</evidence>
<dbReference type="SUPFAM" id="SSF46955">
    <property type="entry name" value="Putative DNA-binding domain"/>
    <property type="match status" value="1"/>
</dbReference>
<keyword evidence="3" id="KW-1185">Reference proteome</keyword>
<dbReference type="GO" id="GO:0003677">
    <property type="term" value="F:DNA binding"/>
    <property type="evidence" value="ECO:0007669"/>
    <property type="project" value="InterPro"/>
</dbReference>
<dbReference type="RefSeq" id="WP_107747125.1">
    <property type="nucleotide sequence ID" value="NZ_CP015453.1"/>
</dbReference>
<dbReference type="Pfam" id="PF12728">
    <property type="entry name" value="HTH_17"/>
    <property type="match status" value="1"/>
</dbReference>
<dbReference type="InterPro" id="IPR041657">
    <property type="entry name" value="HTH_17"/>
</dbReference>
<dbReference type="KEGG" id="dpc:A6048_17555"/>
<proteinExistence type="predicted"/>
<reference evidence="2 3" key="1">
    <citation type="submission" date="2016-04" db="EMBL/GenBank/DDBJ databases">
        <title>Complete genome sequence of the haloalkaliphilic hydrocarbon-degrading bacterium Dietzia psychralcaliphila ILA-1T, isolated from a drain of a fish product-processing plant.</title>
        <authorList>
            <person name="Zhao J."/>
            <person name="Hu B."/>
            <person name="Geng S."/>
            <person name="Nie Y."/>
            <person name="Tang Y."/>
        </authorList>
    </citation>
    <scope>NUCLEOTIDE SEQUENCE [LARGE SCALE GENOMIC DNA]</scope>
    <source>
        <strain evidence="2 3">ILA-1</strain>
    </source>
</reference>
<protein>
    <recommendedName>
        <fullName evidence="1">Helix-turn-helix domain-containing protein</fullName>
    </recommendedName>
</protein>
<dbReference type="AlphaFoldDB" id="A0AAD0NRA0"/>
<dbReference type="InterPro" id="IPR009061">
    <property type="entry name" value="DNA-bd_dom_put_sf"/>
</dbReference>
<dbReference type="EMBL" id="CP015453">
    <property type="protein sequence ID" value="AWH97004.1"/>
    <property type="molecule type" value="Genomic_DNA"/>
</dbReference>
<dbReference type="Proteomes" id="UP000244903">
    <property type="component" value="Chromosome"/>
</dbReference>
<accession>A0AAD0NRA0</accession>
<name>A0AAD0NRA0_9ACTN</name>
<organism evidence="2 3">
    <name type="scientific">Dietzia psychralcaliphila</name>
    <dbReference type="NCBI Taxonomy" id="139021"/>
    <lineage>
        <taxon>Bacteria</taxon>
        <taxon>Bacillati</taxon>
        <taxon>Actinomycetota</taxon>
        <taxon>Actinomycetes</taxon>
        <taxon>Mycobacteriales</taxon>
        <taxon>Dietziaceae</taxon>
        <taxon>Dietzia</taxon>
    </lineage>
</organism>
<dbReference type="NCBIfam" id="TIGR01764">
    <property type="entry name" value="excise"/>
    <property type="match status" value="1"/>
</dbReference>
<sequence length="164" mass="17841">MTTLLEPKTYPPSENAGVAEIDDLLHSGDTPTFALVNGSHSVALPAEINAILTQVVAAMRAGKAITVTPQSQSLTTQQAADLLGMSRPTLVKLIDAGEIPCTRTSNRRMLLLDDVLEYRRKRRDRQLAAIAATQADLVEDLEPEEMLGILAEARAARRKRIDRG</sequence>
<evidence type="ECO:0000313" key="2">
    <source>
        <dbReference type="EMBL" id="AWH97004.1"/>
    </source>
</evidence>
<dbReference type="InterPro" id="IPR010093">
    <property type="entry name" value="SinI_DNA-bd"/>
</dbReference>
<gene>
    <name evidence="2" type="ORF">A6048_17555</name>
</gene>